<dbReference type="Proteomes" id="UP001165667">
    <property type="component" value="Unassembled WGS sequence"/>
</dbReference>
<evidence type="ECO:0000313" key="10">
    <source>
        <dbReference type="EMBL" id="MCW6508531.1"/>
    </source>
</evidence>
<dbReference type="InterPro" id="IPR011491">
    <property type="entry name" value="FlgE_D2"/>
</dbReference>
<evidence type="ECO:0000259" key="8">
    <source>
        <dbReference type="Pfam" id="PF07559"/>
    </source>
</evidence>
<protein>
    <recommendedName>
        <fullName evidence="3 5">Flagellar hook protein FlgE</fullName>
    </recommendedName>
</protein>
<dbReference type="InterPro" id="IPR037925">
    <property type="entry name" value="FlgE/F/G-like"/>
</dbReference>
<dbReference type="Pfam" id="PF06429">
    <property type="entry name" value="Flg_bbr_C"/>
    <property type="match status" value="1"/>
</dbReference>
<dbReference type="GO" id="GO:0009424">
    <property type="term" value="C:bacterial-type flagellum hook"/>
    <property type="evidence" value="ECO:0007669"/>
    <property type="project" value="TreeGrafter"/>
</dbReference>
<dbReference type="SUPFAM" id="SSF117143">
    <property type="entry name" value="Flagellar hook protein flgE"/>
    <property type="match status" value="1"/>
</dbReference>
<dbReference type="GO" id="GO:0005829">
    <property type="term" value="C:cytosol"/>
    <property type="evidence" value="ECO:0007669"/>
    <property type="project" value="TreeGrafter"/>
</dbReference>
<comment type="caution">
    <text evidence="10">The sequence shown here is derived from an EMBL/GenBank/DDBJ whole genome shotgun (WGS) entry which is preliminary data.</text>
</comment>
<keyword evidence="10" id="KW-0966">Cell projection</keyword>
<dbReference type="AlphaFoldDB" id="A0AA41YWI1"/>
<evidence type="ECO:0000313" key="11">
    <source>
        <dbReference type="Proteomes" id="UP001165667"/>
    </source>
</evidence>
<evidence type="ECO:0000256" key="1">
    <source>
        <dbReference type="ARBA" id="ARBA00004117"/>
    </source>
</evidence>
<dbReference type="PANTHER" id="PTHR30435:SF1">
    <property type="entry name" value="FLAGELLAR HOOK PROTEIN FLGE"/>
    <property type="match status" value="1"/>
</dbReference>
<dbReference type="EMBL" id="JAMOIM010000006">
    <property type="protein sequence ID" value="MCW6508531.1"/>
    <property type="molecule type" value="Genomic_DNA"/>
</dbReference>
<evidence type="ECO:0000259" key="7">
    <source>
        <dbReference type="Pfam" id="PF06429"/>
    </source>
</evidence>
<dbReference type="Pfam" id="PF00460">
    <property type="entry name" value="Flg_bb_rod"/>
    <property type="match status" value="1"/>
</dbReference>
<keyword evidence="10" id="KW-0969">Cilium</keyword>
<gene>
    <name evidence="10" type="ORF">M8523_10930</name>
</gene>
<evidence type="ECO:0000259" key="9">
    <source>
        <dbReference type="Pfam" id="PF22692"/>
    </source>
</evidence>
<evidence type="ECO:0000256" key="5">
    <source>
        <dbReference type="RuleBase" id="RU362116"/>
    </source>
</evidence>
<evidence type="ECO:0000256" key="2">
    <source>
        <dbReference type="ARBA" id="ARBA00009677"/>
    </source>
</evidence>
<dbReference type="GO" id="GO:0009425">
    <property type="term" value="C:bacterial-type flagellum basal body"/>
    <property type="evidence" value="ECO:0007669"/>
    <property type="project" value="UniProtKB-SubCell"/>
</dbReference>
<comment type="subcellular location">
    <subcellularLocation>
        <location evidence="1 5">Bacterial flagellum basal body</location>
    </subcellularLocation>
</comment>
<dbReference type="RefSeq" id="WP_282584902.1">
    <property type="nucleotide sequence ID" value="NZ_JAMOIM010000006.1"/>
</dbReference>
<keyword evidence="10" id="KW-0282">Flagellum</keyword>
<accession>A0AA41YWI1</accession>
<keyword evidence="11" id="KW-1185">Reference proteome</keyword>
<sequence length="411" mass="41388">MGLFGALNTAVSGMAAQANKLGTIGDNIANSSTTGYKRASTEFETLLGNTGTSDYSSGGVITNVRYGISDQGTITSTTSATDLAIKGDGFFVGEDSSGAQVLTRAGSFTKQTDGTLQNTAGYTLMGYATGSTTLTTINVGSTALVASASTAATLSVNLNSSASVVAAANLPSANATSSTYTSMTQLTAYDNLGTPVTLDVYMSKADTTGDWSVSVFNHADAATTGTGNFQYSSAALTTQTLAFNPATGVYSSGSPISLSVPNGNTISIDMSKSTQLDSAFVTNAKNIDGSAPASLSSITIGPDGTVNQVYSNGTTKSAFQVALANVASPDLLTTVSGDAYTVNKASGSMIVSTPGSNGTGLIESSSLEGSTVDLATELTDMIAAQRGYEANSKVLQTASDLLGTLNNIHTS</sequence>
<comment type="similarity">
    <text evidence="2 5">Belongs to the flagella basal body rod proteins family.</text>
</comment>
<dbReference type="Pfam" id="PF22692">
    <property type="entry name" value="LlgE_F_G_D1"/>
    <property type="match status" value="1"/>
</dbReference>
<dbReference type="InterPro" id="IPR053967">
    <property type="entry name" value="LlgE_F_G-like_D1"/>
</dbReference>
<comment type="function">
    <text evidence="5">A flexible structure which links the flagellar filament to the drive apparatus in the basal body.</text>
</comment>
<reference evidence="10" key="1">
    <citation type="submission" date="2022-05" db="EMBL/GenBank/DDBJ databases">
        <authorList>
            <person name="Pankratov T."/>
        </authorList>
    </citation>
    <scope>NUCLEOTIDE SEQUENCE</scope>
    <source>
        <strain evidence="10">BP6-180914</strain>
    </source>
</reference>
<dbReference type="InterPro" id="IPR019776">
    <property type="entry name" value="Flagellar_basal_body_rod_CS"/>
</dbReference>
<proteinExistence type="inferred from homology"/>
<dbReference type="InterPro" id="IPR020013">
    <property type="entry name" value="Flagellar_FlgE/F/G"/>
</dbReference>
<dbReference type="GO" id="GO:0071978">
    <property type="term" value="P:bacterial-type flagellum-dependent swarming motility"/>
    <property type="evidence" value="ECO:0007669"/>
    <property type="project" value="TreeGrafter"/>
</dbReference>
<dbReference type="Pfam" id="PF07559">
    <property type="entry name" value="FlgE_D2"/>
    <property type="match status" value="1"/>
</dbReference>
<dbReference type="NCBIfam" id="TIGR03506">
    <property type="entry name" value="FlgEFG_subfam"/>
    <property type="match status" value="1"/>
</dbReference>
<dbReference type="InterPro" id="IPR010930">
    <property type="entry name" value="Flg_bb/hook_C_dom"/>
</dbReference>
<dbReference type="InterPro" id="IPR037058">
    <property type="entry name" value="Falgellar_hook_FlgE_sf"/>
</dbReference>
<name>A0AA41YWI1_9HYPH</name>
<feature type="domain" description="Flagellar basal-body/hook protein C-terminal" evidence="7">
    <location>
        <begin position="364"/>
        <end position="408"/>
    </location>
</feature>
<evidence type="ECO:0000259" key="6">
    <source>
        <dbReference type="Pfam" id="PF00460"/>
    </source>
</evidence>
<evidence type="ECO:0000256" key="3">
    <source>
        <dbReference type="ARBA" id="ARBA00019015"/>
    </source>
</evidence>
<dbReference type="InterPro" id="IPR001444">
    <property type="entry name" value="Flag_bb_rod_N"/>
</dbReference>
<dbReference type="PROSITE" id="PS00588">
    <property type="entry name" value="FLAGELLA_BB_ROD"/>
    <property type="match status" value="1"/>
</dbReference>
<feature type="domain" description="Flagellar hook protein FlgE D2" evidence="8">
    <location>
        <begin position="157"/>
        <end position="289"/>
    </location>
</feature>
<feature type="domain" description="Flagellar hook protein FlgE/F/G-like D1" evidence="9">
    <location>
        <begin position="84"/>
        <end position="142"/>
    </location>
</feature>
<keyword evidence="4 5" id="KW-0975">Bacterial flagellum</keyword>
<feature type="domain" description="Flagellar basal body rod protein N-terminal" evidence="6">
    <location>
        <begin position="7"/>
        <end position="37"/>
    </location>
</feature>
<dbReference type="PANTHER" id="PTHR30435">
    <property type="entry name" value="FLAGELLAR PROTEIN"/>
    <property type="match status" value="1"/>
</dbReference>
<dbReference type="Gene3D" id="2.60.98.20">
    <property type="entry name" value="Flagellar hook protein FlgE"/>
    <property type="match status" value="1"/>
</dbReference>
<organism evidence="10 11">
    <name type="scientific">Lichenifustis flavocetrariae</name>
    <dbReference type="NCBI Taxonomy" id="2949735"/>
    <lineage>
        <taxon>Bacteria</taxon>
        <taxon>Pseudomonadati</taxon>
        <taxon>Pseudomonadota</taxon>
        <taxon>Alphaproteobacteria</taxon>
        <taxon>Hyphomicrobiales</taxon>
        <taxon>Lichenihabitantaceae</taxon>
        <taxon>Lichenifustis</taxon>
    </lineage>
</organism>
<evidence type="ECO:0000256" key="4">
    <source>
        <dbReference type="ARBA" id="ARBA00023143"/>
    </source>
</evidence>